<organism evidence="2 3">
    <name type="scientific">Labedaea rhizosphaerae</name>
    <dbReference type="NCBI Taxonomy" id="598644"/>
    <lineage>
        <taxon>Bacteria</taxon>
        <taxon>Bacillati</taxon>
        <taxon>Actinomycetota</taxon>
        <taxon>Actinomycetes</taxon>
        <taxon>Pseudonocardiales</taxon>
        <taxon>Pseudonocardiaceae</taxon>
        <taxon>Labedaea</taxon>
    </lineage>
</organism>
<evidence type="ECO:0000313" key="2">
    <source>
        <dbReference type="EMBL" id="TDP89912.1"/>
    </source>
</evidence>
<name>A0A4R6RSW9_LABRH</name>
<proteinExistence type="predicted"/>
<keyword evidence="3" id="KW-1185">Reference proteome</keyword>
<feature type="region of interest" description="Disordered" evidence="1">
    <location>
        <begin position="57"/>
        <end position="103"/>
    </location>
</feature>
<reference evidence="2 3" key="1">
    <citation type="submission" date="2019-03" db="EMBL/GenBank/DDBJ databases">
        <title>Genomic Encyclopedia of Type Strains, Phase IV (KMG-IV): sequencing the most valuable type-strain genomes for metagenomic binning, comparative biology and taxonomic classification.</title>
        <authorList>
            <person name="Goeker M."/>
        </authorList>
    </citation>
    <scope>NUCLEOTIDE SEQUENCE [LARGE SCALE GENOMIC DNA]</scope>
    <source>
        <strain evidence="2 3">DSM 45361</strain>
    </source>
</reference>
<feature type="compositionally biased region" description="Low complexity" evidence="1">
    <location>
        <begin position="76"/>
        <end position="93"/>
    </location>
</feature>
<gene>
    <name evidence="2" type="ORF">EV186_11138</name>
</gene>
<dbReference type="Proteomes" id="UP000295444">
    <property type="component" value="Unassembled WGS sequence"/>
</dbReference>
<comment type="caution">
    <text evidence="2">The sequence shown here is derived from an EMBL/GenBank/DDBJ whole genome shotgun (WGS) entry which is preliminary data.</text>
</comment>
<evidence type="ECO:0000313" key="3">
    <source>
        <dbReference type="Proteomes" id="UP000295444"/>
    </source>
</evidence>
<protein>
    <submittedName>
        <fullName evidence="2">Uncharacterized protein</fullName>
    </submittedName>
</protein>
<evidence type="ECO:0000256" key="1">
    <source>
        <dbReference type="SAM" id="MobiDB-lite"/>
    </source>
</evidence>
<sequence length="103" mass="10479">MSEEPNLPAVAASLFAKLYACDLTPDERTLLDTILGPVKKVIGPDSTFAAEFAVSFEPGPGAPSPSPPSSSTHSITNTIGPTSITCTTTTTATPPSPPPVPSL</sequence>
<feature type="compositionally biased region" description="Pro residues" evidence="1">
    <location>
        <begin position="94"/>
        <end position="103"/>
    </location>
</feature>
<dbReference type="AlphaFoldDB" id="A0A4R6RSW9"/>
<dbReference type="EMBL" id="SNXZ01000011">
    <property type="protein sequence ID" value="TDP89912.1"/>
    <property type="molecule type" value="Genomic_DNA"/>
</dbReference>
<accession>A0A4R6RSW9</accession>